<dbReference type="GO" id="GO:0003677">
    <property type="term" value="F:DNA binding"/>
    <property type="evidence" value="ECO:0007669"/>
    <property type="project" value="UniProtKB-KW"/>
</dbReference>
<dbReference type="Proteomes" id="UP001153555">
    <property type="component" value="Unassembled WGS sequence"/>
</dbReference>
<evidence type="ECO:0000256" key="1">
    <source>
        <dbReference type="ARBA" id="ARBA00010820"/>
    </source>
</evidence>
<dbReference type="GO" id="GO:0005634">
    <property type="term" value="C:nucleus"/>
    <property type="evidence" value="ECO:0007669"/>
    <property type="project" value="TreeGrafter"/>
</dbReference>
<proteinExistence type="inferred from homology"/>
<accession>A0A9N7MMY0</accession>
<keyword evidence="4" id="KW-0238">DNA-binding</keyword>
<dbReference type="InterPro" id="IPR053932">
    <property type="entry name" value="GeBP-like_DBD"/>
</dbReference>
<feature type="compositionally biased region" description="Basic and acidic residues" evidence="2">
    <location>
        <begin position="148"/>
        <end position="163"/>
    </location>
</feature>
<feature type="region of interest" description="Disordered" evidence="2">
    <location>
        <begin position="81"/>
        <end position="163"/>
    </location>
</feature>
<gene>
    <name evidence="4" type="ORF">SHERM_11686</name>
</gene>
<comment type="caution">
    <text evidence="4">The sequence shown here is derived from an EMBL/GenBank/DDBJ whole genome shotgun (WGS) entry which is preliminary data.</text>
</comment>
<dbReference type="InterPro" id="IPR007592">
    <property type="entry name" value="GEBP"/>
</dbReference>
<dbReference type="Pfam" id="PF04504">
    <property type="entry name" value="GeBP-like_DBD"/>
    <property type="match status" value="1"/>
</dbReference>
<sequence length="418" mass="46862">MELPVNVGPEESSVDDDCHGELAVDTCATCVAHVGLAVSSDLRRSTPFSKSTWPVVGYGACSYKNPVKAPYFDLTHSFHRKEKMAPKKPSSHKKKVKNGDRIQPPPVTKVVEKKSRGAAQDIGSVPNSDLGDYRLPPVPKTPKRSSKRARDDELPKTDGKKEKTVEAAKSYGGFITRLWSDEDEVTLLEGLIAFRAAPNAEMADFYDYIKGNLKFEYSREQLRSKVSRLKKKYLNALKKGKNGEDPVFSNPHEDRLFGLSKTIWGGSGSNTVQKGQNSKGIVFKEKEATDAKKLKKMKNMSKDDGGRTYPNPHKQEIYELSEKLWGSEEEENKASANGVHAKDAINSERMKSFLVGAELKGFDKRTLTASNHLFEEGQMEDEFKSTWKKLKMEETEVFSKHSQIKLKQAKHLQQSMNS</sequence>
<dbReference type="EMBL" id="CACSLK010004199">
    <property type="protein sequence ID" value="CAA0809775.1"/>
    <property type="molecule type" value="Genomic_DNA"/>
</dbReference>
<evidence type="ECO:0000313" key="4">
    <source>
        <dbReference type="EMBL" id="CAA0809775.1"/>
    </source>
</evidence>
<evidence type="ECO:0000256" key="2">
    <source>
        <dbReference type="SAM" id="MobiDB-lite"/>
    </source>
</evidence>
<dbReference type="PANTHER" id="PTHR31662">
    <property type="entry name" value="BNAANNG10740D PROTEIN-RELATED"/>
    <property type="match status" value="1"/>
</dbReference>
<reference evidence="4" key="1">
    <citation type="submission" date="2019-12" db="EMBL/GenBank/DDBJ databases">
        <authorList>
            <person name="Scholes J."/>
        </authorList>
    </citation>
    <scope>NUCLEOTIDE SEQUENCE</scope>
</reference>
<dbReference type="PANTHER" id="PTHR31662:SF33">
    <property type="entry name" value="DNA-BINDING STOREKEEPER PROTEIN TRANSCRIPTIONAL REGULATOR-LIKE PROTEIN"/>
    <property type="match status" value="1"/>
</dbReference>
<evidence type="ECO:0000259" key="3">
    <source>
        <dbReference type="Pfam" id="PF04504"/>
    </source>
</evidence>
<feature type="domain" description="Glabrous enhancer-binding protein-like DBD" evidence="3">
    <location>
        <begin position="176"/>
        <end position="265"/>
    </location>
</feature>
<dbReference type="GO" id="GO:0006355">
    <property type="term" value="P:regulation of DNA-templated transcription"/>
    <property type="evidence" value="ECO:0007669"/>
    <property type="project" value="InterPro"/>
</dbReference>
<organism evidence="4 5">
    <name type="scientific">Striga hermonthica</name>
    <name type="common">Purple witchweed</name>
    <name type="synonym">Buchnera hermonthica</name>
    <dbReference type="NCBI Taxonomy" id="68872"/>
    <lineage>
        <taxon>Eukaryota</taxon>
        <taxon>Viridiplantae</taxon>
        <taxon>Streptophyta</taxon>
        <taxon>Embryophyta</taxon>
        <taxon>Tracheophyta</taxon>
        <taxon>Spermatophyta</taxon>
        <taxon>Magnoliopsida</taxon>
        <taxon>eudicotyledons</taxon>
        <taxon>Gunneridae</taxon>
        <taxon>Pentapetalae</taxon>
        <taxon>asterids</taxon>
        <taxon>lamiids</taxon>
        <taxon>Lamiales</taxon>
        <taxon>Orobanchaceae</taxon>
        <taxon>Buchnereae</taxon>
        <taxon>Striga</taxon>
    </lineage>
</organism>
<protein>
    <submittedName>
        <fullName evidence="4">DNA-binding storekeeper protein-related transcriptional regulator</fullName>
    </submittedName>
</protein>
<keyword evidence="5" id="KW-1185">Reference proteome</keyword>
<name>A0A9N7MMY0_STRHE</name>
<dbReference type="OrthoDB" id="661680at2759"/>
<dbReference type="AlphaFoldDB" id="A0A9N7MMY0"/>
<comment type="similarity">
    <text evidence="1">Belongs to the GeBP family.</text>
</comment>
<evidence type="ECO:0000313" key="5">
    <source>
        <dbReference type="Proteomes" id="UP001153555"/>
    </source>
</evidence>